<feature type="transmembrane region" description="Helical" evidence="6">
    <location>
        <begin position="59"/>
        <end position="81"/>
    </location>
</feature>
<comment type="caution">
    <text evidence="8">The sequence shown here is derived from an EMBL/GenBank/DDBJ whole genome shotgun (WGS) entry which is preliminary data.</text>
</comment>
<name>A0A0P9CLD4_9ARCH</name>
<evidence type="ECO:0000256" key="6">
    <source>
        <dbReference type="SAM" id="Phobius"/>
    </source>
</evidence>
<dbReference type="CDD" id="cd17316">
    <property type="entry name" value="MFS_SV2_like"/>
    <property type="match status" value="1"/>
</dbReference>
<feature type="transmembrane region" description="Helical" evidence="6">
    <location>
        <begin position="118"/>
        <end position="139"/>
    </location>
</feature>
<evidence type="ECO:0000256" key="3">
    <source>
        <dbReference type="ARBA" id="ARBA00022692"/>
    </source>
</evidence>
<dbReference type="EMBL" id="LKBG01000245">
    <property type="protein sequence ID" value="KQB34342.1"/>
    <property type="molecule type" value="Genomic_DNA"/>
</dbReference>
<evidence type="ECO:0000313" key="9">
    <source>
        <dbReference type="EMBL" id="KQB34342.1"/>
    </source>
</evidence>
<dbReference type="Gene3D" id="1.20.1250.20">
    <property type="entry name" value="MFS general substrate transporter like domains"/>
    <property type="match status" value="1"/>
</dbReference>
<keyword evidence="3 6" id="KW-0812">Transmembrane</keyword>
<dbReference type="PROSITE" id="PS50850">
    <property type="entry name" value="MFS"/>
    <property type="match status" value="1"/>
</dbReference>
<dbReference type="InterPro" id="IPR005828">
    <property type="entry name" value="MFS_sugar_transport-like"/>
</dbReference>
<feature type="transmembrane region" description="Helical" evidence="6">
    <location>
        <begin position="272"/>
        <end position="290"/>
    </location>
</feature>
<evidence type="ECO:0000259" key="7">
    <source>
        <dbReference type="PROSITE" id="PS50850"/>
    </source>
</evidence>
<feature type="transmembrane region" description="Helical" evidence="6">
    <location>
        <begin position="336"/>
        <end position="354"/>
    </location>
</feature>
<keyword evidence="2" id="KW-0813">Transport</keyword>
<dbReference type="PANTHER" id="PTHR23511:SF34">
    <property type="entry name" value="SYNAPTIC VESICLE GLYCOPROTEIN 2"/>
    <property type="match status" value="1"/>
</dbReference>
<dbReference type="GO" id="GO:0022857">
    <property type="term" value="F:transmembrane transporter activity"/>
    <property type="evidence" value="ECO:0007669"/>
    <property type="project" value="InterPro"/>
</dbReference>
<organism evidence="8 11">
    <name type="scientific">Acidiplasma aeolicum</name>
    <dbReference type="NCBI Taxonomy" id="507754"/>
    <lineage>
        <taxon>Archaea</taxon>
        <taxon>Methanobacteriati</taxon>
        <taxon>Thermoplasmatota</taxon>
        <taxon>Thermoplasmata</taxon>
        <taxon>Thermoplasmatales</taxon>
        <taxon>Ferroplasmaceae</taxon>
        <taxon>Acidiplasma</taxon>
    </lineage>
</organism>
<dbReference type="PANTHER" id="PTHR23511">
    <property type="entry name" value="SYNAPTIC VESICLE GLYCOPROTEIN 2"/>
    <property type="match status" value="1"/>
</dbReference>
<dbReference type="Proteomes" id="UP000050515">
    <property type="component" value="Unassembled WGS sequence"/>
</dbReference>
<dbReference type="GeneID" id="84222415"/>
<evidence type="ECO:0000313" key="10">
    <source>
        <dbReference type="Proteomes" id="UP000050320"/>
    </source>
</evidence>
<keyword evidence="5 6" id="KW-0472">Membrane</keyword>
<feature type="domain" description="Major facilitator superfamily (MFS) profile" evidence="7">
    <location>
        <begin position="26"/>
        <end position="448"/>
    </location>
</feature>
<dbReference type="InterPro" id="IPR005829">
    <property type="entry name" value="Sugar_transporter_CS"/>
</dbReference>
<feature type="transmembrane region" description="Helical" evidence="6">
    <location>
        <begin position="21"/>
        <end position="39"/>
    </location>
</feature>
<feature type="transmembrane region" description="Helical" evidence="6">
    <location>
        <begin position="302"/>
        <end position="324"/>
    </location>
</feature>
<protein>
    <submittedName>
        <fullName evidence="8">4-hydroxybenzoate transporter</fullName>
    </submittedName>
</protein>
<dbReference type="Proteomes" id="UP000050320">
    <property type="component" value="Unassembled WGS sequence"/>
</dbReference>
<dbReference type="SUPFAM" id="SSF103473">
    <property type="entry name" value="MFS general substrate transporter"/>
    <property type="match status" value="1"/>
</dbReference>
<dbReference type="PATRIC" id="fig|507754.4.peg.8"/>
<reference evidence="9 10" key="2">
    <citation type="submission" date="2015-09" db="EMBL/GenBank/DDBJ databases">
        <title>Heavy metals and arsenic resistance mechanisms in polyextremophilic archaea of the family Ferroplasmaceae.</title>
        <authorList>
            <person name="Bulaev A.G."/>
            <person name="Kanygina A.V."/>
        </authorList>
    </citation>
    <scope>NUCLEOTIDE SEQUENCE [LARGE SCALE GENOMIC DNA]</scope>
    <source>
        <strain evidence="9 10">VT</strain>
    </source>
</reference>
<dbReference type="RefSeq" id="WP_048101564.1">
    <property type="nucleotide sequence ID" value="NZ_JBBYJF010000021.1"/>
</dbReference>
<evidence type="ECO:0000256" key="1">
    <source>
        <dbReference type="ARBA" id="ARBA00004141"/>
    </source>
</evidence>
<feature type="transmembrane region" description="Helical" evidence="6">
    <location>
        <begin position="180"/>
        <end position="198"/>
    </location>
</feature>
<dbReference type="GO" id="GO:0016020">
    <property type="term" value="C:membrane"/>
    <property type="evidence" value="ECO:0007669"/>
    <property type="project" value="UniProtKB-SubCell"/>
</dbReference>
<feature type="transmembrane region" description="Helical" evidence="6">
    <location>
        <begin position="93"/>
        <end position="112"/>
    </location>
</feature>
<sequence>MNNDNEIKDIIARVNRIPVWSLPYSFLIIIGIGYFFTFYDISDIGFAMPAISTQFHIGASTSLFLALSVGLIGYAFGSYIIGSIADVFGRYKSMIITMALTAIGSFGDAISFNVPELTIARFVTGLGLGADLNLVSGYISEFAPPQWRGRITVYTFIIGILGQAITPFIALGLVPVYYNGWRYLFAIGGIIAVIALLLRFELPESPRWLAIKSGNLEKAKSVLKMMEDTAEKRFGKLPDPHPEDVDLKEYEQKFPTLYLFEGKTGKIYSKRLTILVFMWFFWYIGNYAFLGDAATMLADAHISLASSILYLAIGAIGYPVGAIIMALTADKYERKYVIFFDTVIWFIGLIIFSLKTEPTLLAGSFMASLALGMYLQVAYTYTAENYPTRARASGFALTDGIGHIGGALGAIILPIIVASYTFKTGFIFIAITGLIAGLISLLGPRASRETLEKISS</sequence>
<reference evidence="8 11" key="1">
    <citation type="submission" date="2015-09" db="EMBL/GenBank/DDBJ databases">
        <title>Draft genome sequence of Acidiplasma aeolicum DSM 18409.</title>
        <authorList>
            <person name="Hemp J."/>
        </authorList>
    </citation>
    <scope>NUCLEOTIDE SEQUENCE [LARGE SCALE GENOMIC DNA]</scope>
    <source>
        <strain evidence="8 11">V</strain>
    </source>
</reference>
<dbReference type="OrthoDB" id="117970at2157"/>
<evidence type="ECO:0000256" key="2">
    <source>
        <dbReference type="ARBA" id="ARBA00022448"/>
    </source>
</evidence>
<feature type="transmembrane region" description="Helical" evidence="6">
    <location>
        <begin position="400"/>
        <end position="420"/>
    </location>
</feature>
<proteinExistence type="predicted"/>
<dbReference type="EMBL" id="LJCQ01000275">
    <property type="protein sequence ID" value="KPV46251.1"/>
    <property type="molecule type" value="Genomic_DNA"/>
</dbReference>
<dbReference type="AlphaFoldDB" id="A0A0P9CLD4"/>
<dbReference type="InterPro" id="IPR020846">
    <property type="entry name" value="MFS_dom"/>
</dbReference>
<evidence type="ECO:0000256" key="5">
    <source>
        <dbReference type="ARBA" id="ARBA00023136"/>
    </source>
</evidence>
<gene>
    <name evidence="9" type="ORF">AOG54_05190</name>
    <name evidence="8" type="ORF">SE19_06230</name>
</gene>
<keyword evidence="10" id="KW-1185">Reference proteome</keyword>
<feature type="transmembrane region" description="Helical" evidence="6">
    <location>
        <begin position="426"/>
        <end position="443"/>
    </location>
</feature>
<keyword evidence="4 6" id="KW-1133">Transmembrane helix</keyword>
<dbReference type="Pfam" id="PF00083">
    <property type="entry name" value="Sugar_tr"/>
    <property type="match status" value="1"/>
</dbReference>
<evidence type="ECO:0000313" key="8">
    <source>
        <dbReference type="EMBL" id="KPV46251.1"/>
    </source>
</evidence>
<dbReference type="InterPro" id="IPR036259">
    <property type="entry name" value="MFS_trans_sf"/>
</dbReference>
<accession>A0A0P9CLD4</accession>
<evidence type="ECO:0000313" key="11">
    <source>
        <dbReference type="Proteomes" id="UP000050515"/>
    </source>
</evidence>
<comment type="subcellular location">
    <subcellularLocation>
        <location evidence="1">Membrane</location>
        <topology evidence="1">Multi-pass membrane protein</topology>
    </subcellularLocation>
</comment>
<evidence type="ECO:0000256" key="4">
    <source>
        <dbReference type="ARBA" id="ARBA00022989"/>
    </source>
</evidence>
<feature type="transmembrane region" description="Helical" evidence="6">
    <location>
        <begin position="151"/>
        <end position="174"/>
    </location>
</feature>
<dbReference type="PROSITE" id="PS00217">
    <property type="entry name" value="SUGAR_TRANSPORT_2"/>
    <property type="match status" value="1"/>
</dbReference>
<feature type="transmembrane region" description="Helical" evidence="6">
    <location>
        <begin position="360"/>
        <end position="379"/>
    </location>
</feature>